<dbReference type="Proteomes" id="UP000656804">
    <property type="component" value="Unassembled WGS sequence"/>
</dbReference>
<feature type="domain" description="Glycosyl transferase family 1" evidence="3">
    <location>
        <begin position="197"/>
        <end position="343"/>
    </location>
</feature>
<keyword evidence="1" id="KW-0328">Glycosyltransferase</keyword>
<dbReference type="GO" id="GO:0016758">
    <property type="term" value="F:hexosyltransferase activity"/>
    <property type="evidence" value="ECO:0007669"/>
    <property type="project" value="TreeGrafter"/>
</dbReference>
<dbReference type="RefSeq" id="WP_194502009.1">
    <property type="nucleotide sequence ID" value="NZ_JADIVZ010000001.1"/>
</dbReference>
<keyword evidence="2" id="KW-0808">Transferase</keyword>
<dbReference type="SUPFAM" id="SSF53756">
    <property type="entry name" value="UDP-Glycosyltransferase/glycogen phosphorylase"/>
    <property type="match status" value="1"/>
</dbReference>
<proteinExistence type="predicted"/>
<feature type="domain" description="Glycosyltransferase subfamily 4-like N-terminal" evidence="4">
    <location>
        <begin position="15"/>
        <end position="181"/>
    </location>
</feature>
<evidence type="ECO:0000259" key="3">
    <source>
        <dbReference type="Pfam" id="PF00534"/>
    </source>
</evidence>
<keyword evidence="6" id="KW-1185">Reference proteome</keyword>
<dbReference type="EMBL" id="JADIVZ010000001">
    <property type="protein sequence ID" value="MBF4160837.1"/>
    <property type="molecule type" value="Genomic_DNA"/>
</dbReference>
<protein>
    <submittedName>
        <fullName evidence="5">Glycosyltransferase family 4 protein</fullName>
    </submittedName>
</protein>
<dbReference type="PANTHER" id="PTHR45947">
    <property type="entry name" value="SULFOQUINOVOSYL TRANSFERASE SQD2"/>
    <property type="match status" value="1"/>
</dbReference>
<dbReference type="PANTHER" id="PTHR45947:SF3">
    <property type="entry name" value="SULFOQUINOVOSYL TRANSFERASE SQD2"/>
    <property type="match status" value="1"/>
</dbReference>
<dbReference type="InterPro" id="IPR001296">
    <property type="entry name" value="Glyco_trans_1"/>
</dbReference>
<comment type="caution">
    <text evidence="5">The sequence shown here is derived from an EMBL/GenBank/DDBJ whole genome shotgun (WGS) entry which is preliminary data.</text>
</comment>
<dbReference type="GO" id="GO:1901137">
    <property type="term" value="P:carbohydrate derivative biosynthetic process"/>
    <property type="evidence" value="ECO:0007669"/>
    <property type="project" value="UniProtKB-ARBA"/>
</dbReference>
<organism evidence="5 6">
    <name type="scientific">Nocardioides acrostichi</name>
    <dbReference type="NCBI Taxonomy" id="2784339"/>
    <lineage>
        <taxon>Bacteria</taxon>
        <taxon>Bacillati</taxon>
        <taxon>Actinomycetota</taxon>
        <taxon>Actinomycetes</taxon>
        <taxon>Propionibacteriales</taxon>
        <taxon>Nocardioidaceae</taxon>
        <taxon>Nocardioides</taxon>
    </lineage>
</organism>
<dbReference type="CDD" id="cd03801">
    <property type="entry name" value="GT4_PimA-like"/>
    <property type="match status" value="1"/>
</dbReference>
<dbReference type="InterPro" id="IPR028098">
    <property type="entry name" value="Glyco_trans_4-like_N"/>
</dbReference>
<dbReference type="Pfam" id="PF13439">
    <property type="entry name" value="Glyco_transf_4"/>
    <property type="match status" value="1"/>
</dbReference>
<dbReference type="AlphaFoldDB" id="A0A930Y6C8"/>
<evidence type="ECO:0000259" key="4">
    <source>
        <dbReference type="Pfam" id="PF13439"/>
    </source>
</evidence>
<gene>
    <name evidence="5" type="ORF">ISG29_03990</name>
</gene>
<evidence type="ECO:0000313" key="5">
    <source>
        <dbReference type="EMBL" id="MBF4160837.1"/>
    </source>
</evidence>
<evidence type="ECO:0000256" key="1">
    <source>
        <dbReference type="ARBA" id="ARBA00022676"/>
    </source>
</evidence>
<accession>A0A930Y6C8</accession>
<name>A0A930Y6C8_9ACTN</name>
<dbReference type="Pfam" id="PF00534">
    <property type="entry name" value="Glycos_transf_1"/>
    <property type="match status" value="1"/>
</dbReference>
<reference evidence="5" key="1">
    <citation type="submission" date="2020-11" db="EMBL/GenBank/DDBJ databases">
        <title>Nocardioides sp. CBS4Y-1, whole genome shotgun sequence.</title>
        <authorList>
            <person name="Tuo L."/>
        </authorList>
    </citation>
    <scope>NUCLEOTIDE SEQUENCE</scope>
    <source>
        <strain evidence="5">CBS4Y-1</strain>
    </source>
</reference>
<dbReference type="InterPro" id="IPR050194">
    <property type="entry name" value="Glycosyltransferase_grp1"/>
</dbReference>
<sequence length="381" mass="40196">MRVWHVTDTYAPTLGGIEIHVAELARRQQAAGDQVRVVTLTPDDGSIPPGATGGVDVHRLGAPEHAGLPVLGHERLRGLTSELRRLLAEGRPDVLHVHASVVSPLAAAAVRVASADGVPALVTVHSMWEGCGPLPWLARHGLGLPHARVVWSAVSRVAADALAPVVAPSPVHVLPNAVDPAAWAGVAGAVHVAPLHLVAVMRLTRVKRAVPLAEVLAEVREIVPDDVPLRATVAGDGPARGRMEQRLGRLGADWVSLPGAADRAGIRRLLAGADVFVAPAHRESFGIAALEARASGVPVVAPACSGVTEFVSHGVDGLLGDGDHDLARQIARLCVDDALRARIRWHNLVTPIAHDWERARRGAEDLYAVARQRDAALERSR</sequence>
<evidence type="ECO:0000313" key="6">
    <source>
        <dbReference type="Proteomes" id="UP000656804"/>
    </source>
</evidence>
<dbReference type="Gene3D" id="3.40.50.2000">
    <property type="entry name" value="Glycogen Phosphorylase B"/>
    <property type="match status" value="2"/>
</dbReference>
<evidence type="ECO:0000256" key="2">
    <source>
        <dbReference type="ARBA" id="ARBA00022679"/>
    </source>
</evidence>